<dbReference type="PANTHER" id="PTHR30352:SF13">
    <property type="entry name" value="GLYCYL-RADICAL ENZYME ACTIVATING ENZYME YJJW-RELATED"/>
    <property type="match status" value="1"/>
</dbReference>
<keyword evidence="3" id="KW-0949">S-adenosyl-L-methionine</keyword>
<keyword evidence="8" id="KW-0670">Pyruvate</keyword>
<accession>A0A7Z1AF38</accession>
<dbReference type="Gene3D" id="3.20.20.70">
    <property type="entry name" value="Aldolase class I"/>
    <property type="match status" value="1"/>
</dbReference>
<evidence type="ECO:0000256" key="2">
    <source>
        <dbReference type="ARBA" id="ARBA00022485"/>
    </source>
</evidence>
<keyword evidence="4" id="KW-0479">Metal-binding</keyword>
<gene>
    <name evidence="8" type="primary">pflA</name>
    <name evidence="8" type="ORF">CODIS_30580</name>
</gene>
<dbReference type="InterPro" id="IPR058240">
    <property type="entry name" value="rSAM_sf"/>
</dbReference>
<keyword evidence="6" id="KW-0411">Iron-sulfur</keyword>
<dbReference type="PANTHER" id="PTHR30352">
    <property type="entry name" value="PYRUVATE FORMATE-LYASE-ACTIVATING ENZYME"/>
    <property type="match status" value="1"/>
</dbReference>
<dbReference type="InterPro" id="IPR013785">
    <property type="entry name" value="Aldolase_TIM"/>
</dbReference>
<comment type="caution">
    <text evidence="8">The sequence shown here is derived from an EMBL/GenBank/DDBJ whole genome shotgun (WGS) entry which is preliminary data.</text>
</comment>
<dbReference type="CDD" id="cd01335">
    <property type="entry name" value="Radical_SAM"/>
    <property type="match status" value="1"/>
</dbReference>
<reference evidence="8 9" key="1">
    <citation type="submission" date="2016-06" db="EMBL/GenBank/DDBJ databases">
        <title>Genome sequence of endosymbiont of Candidatus Endolucinida thiodiazotropha.</title>
        <authorList>
            <person name="Poehlein A."/>
            <person name="Koenig S."/>
            <person name="Heiden S.E."/>
            <person name="Thuermer A."/>
            <person name="Voget S."/>
            <person name="Daniel R."/>
            <person name="Markert S."/>
            <person name="Gros O."/>
            <person name="Schweder T."/>
        </authorList>
    </citation>
    <scope>NUCLEOTIDE SEQUENCE [LARGE SCALE GENOMIC DNA]</scope>
    <source>
        <strain evidence="8 9">COS</strain>
    </source>
</reference>
<keyword evidence="9" id="KW-1185">Reference proteome</keyword>
<protein>
    <submittedName>
        <fullName evidence="8">Pyruvate formate-lyase 1-activating enzyme</fullName>
        <ecNumber evidence="8">1.97.1.4</ecNumber>
    </submittedName>
</protein>
<name>A0A7Z1AF38_9GAMM</name>
<dbReference type="EMBL" id="MARB01000018">
    <property type="protein sequence ID" value="ODJ86739.1"/>
    <property type="molecule type" value="Genomic_DNA"/>
</dbReference>
<keyword evidence="5" id="KW-0408">Iron</keyword>
<evidence type="ECO:0000256" key="1">
    <source>
        <dbReference type="ARBA" id="ARBA00001966"/>
    </source>
</evidence>
<sequence>MPDEALRVGGLTPMTTIDFPGHLAAVVFCQGCPMRCHYCHNPELLPRRNDNQPSWKEILEFLSVRIGLLDGVVFSGGEPTLQRSIGQAVRDIKSMGYRVGLHTAGIYPERFEQLLPLIDWVGLDIKALAEDYPALTGARHSGESAWRSARLLAASGVPHEIRTTLFPAIDNSGYRNRLRGELMALGEINHKWQTYRHLPQERPVQQL</sequence>
<organism evidence="8 9">
    <name type="scientific">Candidatus Thiodiazotropha endolucinida</name>
    <dbReference type="NCBI Taxonomy" id="1655433"/>
    <lineage>
        <taxon>Bacteria</taxon>
        <taxon>Pseudomonadati</taxon>
        <taxon>Pseudomonadota</taxon>
        <taxon>Gammaproteobacteria</taxon>
        <taxon>Chromatiales</taxon>
        <taxon>Sedimenticolaceae</taxon>
        <taxon>Candidatus Thiodiazotropha</taxon>
    </lineage>
</organism>
<dbReference type="EC" id="1.97.1.4" evidence="8"/>
<dbReference type="GO" id="GO:0051539">
    <property type="term" value="F:4 iron, 4 sulfur cluster binding"/>
    <property type="evidence" value="ECO:0007669"/>
    <property type="project" value="UniProtKB-KW"/>
</dbReference>
<dbReference type="SUPFAM" id="SSF102114">
    <property type="entry name" value="Radical SAM enzymes"/>
    <property type="match status" value="1"/>
</dbReference>
<keyword evidence="8" id="KW-0560">Oxidoreductase</keyword>
<evidence type="ECO:0000256" key="5">
    <source>
        <dbReference type="ARBA" id="ARBA00023004"/>
    </source>
</evidence>
<evidence type="ECO:0000313" key="8">
    <source>
        <dbReference type="EMBL" id="ODJ86739.1"/>
    </source>
</evidence>
<evidence type="ECO:0000259" key="7">
    <source>
        <dbReference type="PROSITE" id="PS51918"/>
    </source>
</evidence>
<evidence type="ECO:0000256" key="6">
    <source>
        <dbReference type="ARBA" id="ARBA00023014"/>
    </source>
</evidence>
<proteinExistence type="predicted"/>
<dbReference type="InterPro" id="IPR007197">
    <property type="entry name" value="rSAM"/>
</dbReference>
<dbReference type="PROSITE" id="PS51918">
    <property type="entry name" value="RADICAL_SAM"/>
    <property type="match status" value="1"/>
</dbReference>
<dbReference type="OrthoDB" id="9782387at2"/>
<keyword evidence="8" id="KW-0456">Lyase</keyword>
<evidence type="ECO:0000256" key="3">
    <source>
        <dbReference type="ARBA" id="ARBA00022691"/>
    </source>
</evidence>
<dbReference type="Pfam" id="PF04055">
    <property type="entry name" value="Radical_SAM"/>
    <property type="match status" value="1"/>
</dbReference>
<dbReference type="RefSeq" id="WP_069126724.1">
    <property type="nucleotide sequence ID" value="NZ_MARB01000018.1"/>
</dbReference>
<dbReference type="SFLD" id="SFLDG01094">
    <property type="entry name" value="Uncharacterised_Radical_SAM_Su"/>
    <property type="match status" value="1"/>
</dbReference>
<evidence type="ECO:0000313" key="9">
    <source>
        <dbReference type="Proteomes" id="UP000094769"/>
    </source>
</evidence>
<dbReference type="AlphaFoldDB" id="A0A7Z1AF38"/>
<feature type="domain" description="Radical SAM core" evidence="7">
    <location>
        <begin position="18"/>
        <end position="207"/>
    </location>
</feature>
<dbReference type="GO" id="GO:0016829">
    <property type="term" value="F:lyase activity"/>
    <property type="evidence" value="ECO:0007669"/>
    <property type="project" value="UniProtKB-KW"/>
</dbReference>
<evidence type="ECO:0000256" key="4">
    <source>
        <dbReference type="ARBA" id="ARBA00022723"/>
    </source>
</evidence>
<comment type="cofactor">
    <cofactor evidence="1">
        <name>[4Fe-4S] cluster</name>
        <dbReference type="ChEBI" id="CHEBI:49883"/>
    </cofactor>
</comment>
<dbReference type="GO" id="GO:0043365">
    <property type="term" value="F:[formate-C-acetyltransferase]-activating enzyme activity"/>
    <property type="evidence" value="ECO:0007669"/>
    <property type="project" value="UniProtKB-EC"/>
</dbReference>
<dbReference type="InterPro" id="IPR034457">
    <property type="entry name" value="Organic_radical-activating"/>
</dbReference>
<dbReference type="GO" id="GO:0046872">
    <property type="term" value="F:metal ion binding"/>
    <property type="evidence" value="ECO:0007669"/>
    <property type="project" value="UniProtKB-KW"/>
</dbReference>
<dbReference type="SFLD" id="SFLDS00029">
    <property type="entry name" value="Radical_SAM"/>
    <property type="match status" value="1"/>
</dbReference>
<dbReference type="InterPro" id="IPR012840">
    <property type="entry name" value="NrdG2"/>
</dbReference>
<keyword evidence="2" id="KW-0004">4Fe-4S</keyword>
<dbReference type="Proteomes" id="UP000094769">
    <property type="component" value="Unassembled WGS sequence"/>
</dbReference>
<dbReference type="NCBIfam" id="TIGR02495">
    <property type="entry name" value="NrdG2"/>
    <property type="match status" value="1"/>
</dbReference>